<organism evidence="1 2">
    <name type="scientific">Clostridium beijerinckii</name>
    <name type="common">Clostridium MP</name>
    <dbReference type="NCBI Taxonomy" id="1520"/>
    <lineage>
        <taxon>Bacteria</taxon>
        <taxon>Bacillati</taxon>
        <taxon>Bacillota</taxon>
        <taxon>Clostridia</taxon>
        <taxon>Eubacteriales</taxon>
        <taxon>Clostridiaceae</taxon>
        <taxon>Clostridium</taxon>
    </lineage>
</organism>
<dbReference type="AlphaFoldDB" id="A0AAE2RWN2"/>
<reference evidence="1" key="1">
    <citation type="submission" date="2020-11" db="EMBL/GenBank/DDBJ databases">
        <authorList>
            <person name="Thieme N."/>
            <person name="Liebl W."/>
            <person name="Zverlov V."/>
        </authorList>
    </citation>
    <scope>NUCLEOTIDE SEQUENCE</scope>
    <source>
        <strain evidence="1">NT08</strain>
    </source>
</reference>
<comment type="caution">
    <text evidence="1">The sequence shown here is derived from an EMBL/GenBank/DDBJ whole genome shotgun (WGS) entry which is preliminary data.</text>
</comment>
<accession>A0AAE2RWN2</accession>
<name>A0AAE2RWN2_CLOBE</name>
<gene>
    <name evidence="1" type="ORF">IS491_26900</name>
</gene>
<sequence length="255" mass="29441">MIDKNNIILGQVSIFDLEFVKPQKPREKLKPVSIIKSKGNDNKFTEIINLYSSAAARIVKQVCGVLLVELEDKTLYFNPDGVQELELKKDMELMPADEILVVNQDRDLNFIQLKKLEDMRVNQYIKRKGDANIIITFPGKTIVINQRGWVLEYHQKPRYHNNELFITEMAKKSTDLANNVTEIDRNITKSVNEDTEFKNDENELGNLQVGDKVEFNYDGPQVGNITSIYNNGETVNIVWNHKHTGFYYKCVKKIS</sequence>
<dbReference type="Proteomes" id="UP000631418">
    <property type="component" value="Unassembled WGS sequence"/>
</dbReference>
<protein>
    <submittedName>
        <fullName evidence="1">Uncharacterized protein</fullName>
    </submittedName>
</protein>
<evidence type="ECO:0000313" key="1">
    <source>
        <dbReference type="EMBL" id="MBF7812221.1"/>
    </source>
</evidence>
<dbReference type="RefSeq" id="WP_011968950.1">
    <property type="nucleotide sequence ID" value="NZ_CP073279.1"/>
</dbReference>
<proteinExistence type="predicted"/>
<evidence type="ECO:0000313" key="2">
    <source>
        <dbReference type="Proteomes" id="UP000631418"/>
    </source>
</evidence>
<dbReference type="EMBL" id="JADOEF010000004">
    <property type="protein sequence ID" value="MBF7812221.1"/>
    <property type="molecule type" value="Genomic_DNA"/>
</dbReference>